<dbReference type="InterPro" id="IPR011231">
    <property type="entry name" value="Phage_VT1-Sakai_H0018"/>
</dbReference>
<protein>
    <recommendedName>
        <fullName evidence="3">Head decoration protein</fullName>
    </recommendedName>
</protein>
<evidence type="ECO:0008006" key="3">
    <source>
        <dbReference type="Google" id="ProtNLM"/>
    </source>
</evidence>
<dbReference type="RefSeq" id="WP_310235434.1">
    <property type="nucleotide sequence ID" value="NZ_JAVDWO010000007.1"/>
</dbReference>
<gene>
    <name evidence="1" type="ORF">J2W68_002079</name>
</gene>
<comment type="caution">
    <text evidence="1">The sequence shown here is derived from an EMBL/GenBank/DDBJ whole genome shotgun (WGS) entry which is preliminary data.</text>
</comment>
<evidence type="ECO:0000313" key="1">
    <source>
        <dbReference type="EMBL" id="MDR7193345.1"/>
    </source>
</evidence>
<name>A0ABU1XX55_9GAMM</name>
<reference evidence="1 2" key="1">
    <citation type="submission" date="2023-07" db="EMBL/GenBank/DDBJ databases">
        <title>Sorghum-associated microbial communities from plants grown in Nebraska, USA.</title>
        <authorList>
            <person name="Schachtman D."/>
        </authorList>
    </citation>
    <scope>NUCLEOTIDE SEQUENCE [LARGE SCALE GENOMIC DNA]</scope>
    <source>
        <strain evidence="1 2">4099</strain>
    </source>
</reference>
<organism evidence="1 2">
    <name type="scientific">Luteimonas terrae</name>
    <dbReference type="NCBI Taxonomy" id="1530191"/>
    <lineage>
        <taxon>Bacteria</taxon>
        <taxon>Pseudomonadati</taxon>
        <taxon>Pseudomonadota</taxon>
        <taxon>Gammaproteobacteria</taxon>
        <taxon>Lysobacterales</taxon>
        <taxon>Lysobacteraceae</taxon>
        <taxon>Luteimonas</taxon>
    </lineage>
</organism>
<proteinExistence type="predicted"/>
<dbReference type="Proteomes" id="UP001256588">
    <property type="component" value="Unassembled WGS sequence"/>
</dbReference>
<accession>A0ABU1XX55</accession>
<sequence>MRLNIASPSELVKSIGFAHTAATTARTPIVINGKLMIPANTAAANVHNAFVYETEVNDATATTEVWAVNDPIYYAAAGAGALTKTAASNAFFGYALQPKAAGVLVSPLVAFNTHFTPPA</sequence>
<evidence type="ECO:0000313" key="2">
    <source>
        <dbReference type="Proteomes" id="UP001256588"/>
    </source>
</evidence>
<keyword evidence="2" id="KW-1185">Reference proteome</keyword>
<dbReference type="EMBL" id="JAVDWO010000007">
    <property type="protein sequence ID" value="MDR7193345.1"/>
    <property type="molecule type" value="Genomic_DNA"/>
</dbReference>
<dbReference type="Pfam" id="PF09956">
    <property type="entry name" value="Phage_cement_2"/>
    <property type="match status" value="1"/>
</dbReference>